<feature type="region of interest" description="Disordered" evidence="1">
    <location>
        <begin position="116"/>
        <end position="150"/>
    </location>
</feature>
<accession>A0A0P1AUH3</accession>
<feature type="compositionally biased region" description="Basic and acidic residues" evidence="1">
    <location>
        <begin position="181"/>
        <end position="191"/>
    </location>
</feature>
<protein>
    <submittedName>
        <fullName evidence="2">Uncharacterized protein</fullName>
    </submittedName>
</protein>
<organism evidence="2 3">
    <name type="scientific">Plasmopara halstedii</name>
    <name type="common">Downy mildew of sunflower</name>
    <dbReference type="NCBI Taxonomy" id="4781"/>
    <lineage>
        <taxon>Eukaryota</taxon>
        <taxon>Sar</taxon>
        <taxon>Stramenopiles</taxon>
        <taxon>Oomycota</taxon>
        <taxon>Peronosporomycetes</taxon>
        <taxon>Peronosporales</taxon>
        <taxon>Peronosporaceae</taxon>
        <taxon>Plasmopara</taxon>
    </lineage>
</organism>
<dbReference type="GeneID" id="36397384"/>
<keyword evidence="3" id="KW-1185">Reference proteome</keyword>
<dbReference type="STRING" id="4781.A0A0P1AUH3"/>
<feature type="region of interest" description="Disordered" evidence="1">
    <location>
        <begin position="166"/>
        <end position="206"/>
    </location>
</feature>
<dbReference type="Proteomes" id="UP000054928">
    <property type="component" value="Unassembled WGS sequence"/>
</dbReference>
<proteinExistence type="predicted"/>
<name>A0A0P1AUH3_PLAHL</name>
<evidence type="ECO:0000313" key="3">
    <source>
        <dbReference type="Proteomes" id="UP000054928"/>
    </source>
</evidence>
<dbReference type="AlphaFoldDB" id="A0A0P1AUH3"/>
<feature type="compositionally biased region" description="Basic and acidic residues" evidence="1">
    <location>
        <begin position="134"/>
        <end position="150"/>
    </location>
</feature>
<sequence>MNKTDHNAATNHQFASLEKVLVKTVNDAINCLKLLKKKLSDYDSRHGNHFINTAVSYMRSDMRAAKDTAVDLKRIAHDIKKSPQPNESDIHAARNTMNATAKAMDHLQITARSYDQGKGRSKGVKGTFDNVVGHNDKEKHEKEGSVVSKSDDTKFKESKVGKIFGKDDADKQNNNVGLFGKNDREKDDIDGGKLGGTSDHHHASKASTFGASDTVETLVKSTLSEHFDLQTLSHQIDLTEKSLMASPTSPTSSPTFVERAKEKVKEVKEKLMGDSSNEGHDAHKQSITP</sequence>
<evidence type="ECO:0000313" key="2">
    <source>
        <dbReference type="EMBL" id="CEG46001.1"/>
    </source>
</evidence>
<feature type="region of interest" description="Disordered" evidence="1">
    <location>
        <begin position="268"/>
        <end position="289"/>
    </location>
</feature>
<evidence type="ECO:0000256" key="1">
    <source>
        <dbReference type="SAM" id="MobiDB-lite"/>
    </source>
</evidence>
<dbReference type="RefSeq" id="XP_024582370.1">
    <property type="nucleotide sequence ID" value="XM_024716809.1"/>
</dbReference>
<dbReference type="EMBL" id="CCYD01001884">
    <property type="protein sequence ID" value="CEG46001.1"/>
    <property type="molecule type" value="Genomic_DNA"/>
</dbReference>
<dbReference type="OMA" id="HHDERHG"/>
<reference evidence="3" key="1">
    <citation type="submission" date="2014-09" db="EMBL/GenBank/DDBJ databases">
        <authorList>
            <person name="Sharma Rahul"/>
            <person name="Thines Marco"/>
        </authorList>
    </citation>
    <scope>NUCLEOTIDE SEQUENCE [LARGE SCALE GENOMIC DNA]</scope>
</reference>
<dbReference type="OrthoDB" id="111467at2759"/>